<dbReference type="Proteomes" id="UP000549695">
    <property type="component" value="Unassembled WGS sequence"/>
</dbReference>
<dbReference type="EMBL" id="JACCCZ010000001">
    <property type="protein sequence ID" value="NYG01719.1"/>
    <property type="molecule type" value="Genomic_DNA"/>
</dbReference>
<dbReference type="SUPFAM" id="SSF52499">
    <property type="entry name" value="Isochorismatase-like hydrolases"/>
    <property type="match status" value="1"/>
</dbReference>
<proteinExistence type="predicted"/>
<dbReference type="RefSeq" id="WP_179760920.1">
    <property type="nucleotide sequence ID" value="NZ_BAAAJZ010000015.1"/>
</dbReference>
<sequence>MSPNPTGLHGAGTDATYATAGFGAAARRGTRPAVVVVDLTVGFTDPALPTGSELSEVVAATSTLVEAARTLGAPVVWTTIAYTPAELDTLPWLVKAPGMRSLVEGSAAVGFDPRLDVRGADHTLTKKGASAFFDTGLATLLRSSGVDTVLVCGATTSGCVRASAVDAVQSGFGVLVPRDCVGDRAAGPHEANLFDIHAKYGDVVGLDDALAYLKGLL</sequence>
<accession>A0A852VZM7</accession>
<dbReference type="PANTHER" id="PTHR43540:SF1">
    <property type="entry name" value="ISOCHORISMATASE HYDROLASE"/>
    <property type="match status" value="1"/>
</dbReference>
<comment type="caution">
    <text evidence="3">The sequence shown here is derived from an EMBL/GenBank/DDBJ whole genome shotgun (WGS) entry which is preliminary data.</text>
</comment>
<evidence type="ECO:0000313" key="3">
    <source>
        <dbReference type="EMBL" id="NYG01719.1"/>
    </source>
</evidence>
<dbReference type="Pfam" id="PF00857">
    <property type="entry name" value="Isochorismatase"/>
    <property type="match status" value="1"/>
</dbReference>
<gene>
    <name evidence="3" type="ORF">HDA37_002004</name>
</gene>
<keyword evidence="4" id="KW-1185">Reference proteome</keyword>
<feature type="domain" description="Isochorismatase-like" evidence="2">
    <location>
        <begin position="33"/>
        <end position="205"/>
    </location>
</feature>
<evidence type="ECO:0000259" key="2">
    <source>
        <dbReference type="Pfam" id="PF00857"/>
    </source>
</evidence>
<keyword evidence="1" id="KW-0378">Hydrolase</keyword>
<dbReference type="InterPro" id="IPR050272">
    <property type="entry name" value="Isochorismatase-like_hydrls"/>
</dbReference>
<dbReference type="GeneID" id="98051782"/>
<evidence type="ECO:0000256" key="1">
    <source>
        <dbReference type="ARBA" id="ARBA00022801"/>
    </source>
</evidence>
<dbReference type="GO" id="GO:0016787">
    <property type="term" value="F:hydrolase activity"/>
    <property type="evidence" value="ECO:0007669"/>
    <property type="project" value="UniProtKB-KW"/>
</dbReference>
<evidence type="ECO:0000313" key="4">
    <source>
        <dbReference type="Proteomes" id="UP000549695"/>
    </source>
</evidence>
<dbReference type="Gene3D" id="3.40.50.850">
    <property type="entry name" value="Isochorismatase-like"/>
    <property type="match status" value="1"/>
</dbReference>
<dbReference type="InterPro" id="IPR000868">
    <property type="entry name" value="Isochorismatase-like_dom"/>
</dbReference>
<name>A0A852VZM7_PSEA5</name>
<dbReference type="PANTHER" id="PTHR43540">
    <property type="entry name" value="PEROXYUREIDOACRYLATE/UREIDOACRYLATE AMIDOHYDROLASE-RELATED"/>
    <property type="match status" value="1"/>
</dbReference>
<dbReference type="AlphaFoldDB" id="A0A852VZM7"/>
<dbReference type="InterPro" id="IPR036380">
    <property type="entry name" value="Isochorismatase-like_sf"/>
</dbReference>
<reference evidence="3 4" key="1">
    <citation type="submission" date="2020-07" db="EMBL/GenBank/DDBJ databases">
        <title>Sequencing the genomes of 1000 actinobacteria strains.</title>
        <authorList>
            <person name="Klenk H.-P."/>
        </authorList>
    </citation>
    <scope>NUCLEOTIDE SEQUENCE [LARGE SCALE GENOMIC DNA]</scope>
    <source>
        <strain evidence="3 4">DSM 44749</strain>
    </source>
</reference>
<organism evidence="3 4">
    <name type="scientific">Pseudonocardia alni</name>
    <name type="common">Amycolata alni</name>
    <dbReference type="NCBI Taxonomy" id="33907"/>
    <lineage>
        <taxon>Bacteria</taxon>
        <taxon>Bacillati</taxon>
        <taxon>Actinomycetota</taxon>
        <taxon>Actinomycetes</taxon>
        <taxon>Pseudonocardiales</taxon>
        <taxon>Pseudonocardiaceae</taxon>
        <taxon>Pseudonocardia</taxon>
    </lineage>
</organism>
<protein>
    <submittedName>
        <fullName evidence="3">Nicotinamidase-related amidase</fullName>
    </submittedName>
</protein>